<evidence type="ECO:0000313" key="4">
    <source>
        <dbReference type="EMBL" id="WWY02627.1"/>
    </source>
</evidence>
<evidence type="ECO:0000256" key="1">
    <source>
        <dbReference type="SAM" id="SignalP"/>
    </source>
</evidence>
<feature type="chain" id="PRO_5042786885" evidence="1">
    <location>
        <begin position="19"/>
        <end position="93"/>
    </location>
</feature>
<dbReference type="InterPro" id="IPR025711">
    <property type="entry name" value="PepSY"/>
</dbReference>
<reference evidence="4" key="2">
    <citation type="submission" date="2024-02" db="EMBL/GenBank/DDBJ databases">
        <title>Neisseria leonii sp. nov.</title>
        <authorList>
            <person name="Boutroux M."/>
            <person name="Favre-Rochex S."/>
            <person name="Gorgette O."/>
            <person name="Touak G."/>
            <person name="Muhle E."/>
            <person name="Chesneau O."/>
            <person name="Clermont D."/>
            <person name="Rahi P."/>
        </authorList>
    </citation>
    <scope>NUCLEOTIDE SEQUENCE</scope>
    <source>
        <strain evidence="4">51.81</strain>
    </source>
</reference>
<sequence>MKKILLTALLAASTAAFADSAIERQMQADPNLEQNRARAVQLLEARGYTVTDIDADDYRGKPAFEVEAVKNGREYDIVLSYPDLTILKEKRDY</sequence>
<dbReference type="Proteomes" id="UP001149607">
    <property type="component" value="Chromosome"/>
</dbReference>
<dbReference type="Gene3D" id="3.10.450.40">
    <property type="match status" value="1"/>
</dbReference>
<feature type="signal peptide" evidence="1">
    <location>
        <begin position="1"/>
        <end position="18"/>
    </location>
</feature>
<keyword evidence="5" id="KW-1185">Reference proteome</keyword>
<organism evidence="3">
    <name type="scientific">Neisseria leonii</name>
    <dbReference type="NCBI Taxonomy" id="2995413"/>
    <lineage>
        <taxon>Bacteria</taxon>
        <taxon>Pseudomonadati</taxon>
        <taxon>Pseudomonadota</taxon>
        <taxon>Betaproteobacteria</taxon>
        <taxon>Neisseriales</taxon>
        <taxon>Neisseriaceae</taxon>
        <taxon>Neisseria</taxon>
    </lineage>
</organism>
<reference evidence="3" key="1">
    <citation type="submission" date="2022-10" db="EMBL/GenBank/DDBJ databases">
        <authorList>
            <person name="Boutroux M."/>
        </authorList>
    </citation>
    <scope>NUCLEOTIDE SEQUENCE</scope>
    <source>
        <strain evidence="3">51.81</strain>
    </source>
</reference>
<evidence type="ECO:0000259" key="2">
    <source>
        <dbReference type="Pfam" id="PF13670"/>
    </source>
</evidence>
<dbReference type="AlphaFoldDB" id="A0A9X4IAJ6"/>
<dbReference type="EMBL" id="CP146598">
    <property type="protein sequence ID" value="WWY02627.1"/>
    <property type="molecule type" value="Genomic_DNA"/>
</dbReference>
<feature type="domain" description="PepSY" evidence="2">
    <location>
        <begin position="4"/>
        <end position="90"/>
    </location>
</feature>
<accession>A0A9X4IAJ6</accession>
<evidence type="ECO:0000313" key="5">
    <source>
        <dbReference type="Proteomes" id="UP001149607"/>
    </source>
</evidence>
<dbReference type="RefSeq" id="WP_274584722.1">
    <property type="nucleotide sequence ID" value="NZ_CP145811.1"/>
</dbReference>
<keyword evidence="1" id="KW-0732">Signal</keyword>
<proteinExistence type="predicted"/>
<evidence type="ECO:0000313" key="3">
    <source>
        <dbReference type="EMBL" id="MDD9327460.1"/>
    </source>
</evidence>
<name>A0A9X4IAJ6_9NEIS</name>
<dbReference type="Pfam" id="PF13670">
    <property type="entry name" value="PepSY_2"/>
    <property type="match status" value="1"/>
</dbReference>
<protein>
    <submittedName>
        <fullName evidence="3">PepSY domain-containing protein</fullName>
    </submittedName>
</protein>
<dbReference type="EMBL" id="JAPQFL010000002">
    <property type="protein sequence ID" value="MDD9327460.1"/>
    <property type="molecule type" value="Genomic_DNA"/>
</dbReference>
<gene>
    <name evidence="3" type="ORF">ORY91_000859</name>
    <name evidence="4" type="ORF">V9W64_07915</name>
</gene>